<dbReference type="EMBL" id="JQDR03006926">
    <property type="protein sequence ID" value="KAA0199455.1"/>
    <property type="molecule type" value="Genomic_DNA"/>
</dbReference>
<reference evidence="1" key="1">
    <citation type="submission" date="2014-08" db="EMBL/GenBank/DDBJ databases">
        <authorList>
            <person name="Murali S."/>
            <person name="Richards S."/>
            <person name="Bandaranaike D."/>
            <person name="Bellair M."/>
            <person name="Blankenburg K."/>
            <person name="Chao H."/>
            <person name="Dinh H."/>
            <person name="Doddapaneni H."/>
            <person name="Dugan-Rocha S."/>
            <person name="Elkadiri S."/>
            <person name="Gnanaolivu R."/>
            <person name="Hughes D."/>
            <person name="Lee S."/>
            <person name="Li M."/>
            <person name="Ming W."/>
            <person name="Munidasa M."/>
            <person name="Muniz J."/>
            <person name="Nguyen L."/>
            <person name="Osuji N."/>
            <person name="Pu L.-L."/>
            <person name="Puazo M."/>
            <person name="Skinner E."/>
            <person name="Qu C."/>
            <person name="Quiroz J."/>
            <person name="Raj R."/>
            <person name="Weissenberger G."/>
            <person name="Xin Y."/>
            <person name="Zou X."/>
            <person name="Han Y."/>
            <person name="Worley K."/>
            <person name="Muzny D."/>
            <person name="Gibbs R."/>
        </authorList>
    </citation>
    <scope>NUCLEOTIDE SEQUENCE</scope>
    <source>
        <strain evidence="1">HAZT.00-mixed</strain>
        <tissue evidence="1">Whole organism</tissue>
    </source>
</reference>
<gene>
    <name evidence="1" type="ORF">HAZT_HAZT001554</name>
</gene>
<sequence length="120" mass="13436">MLVKLRLLYRPVSSLIEDGGGLLLMRSSALAAMLLDEAWNAVLCHPAIRVYTYEMGARLIMSNLTPRLCSGWMVSDMSRDVLGRQPAYHLILISKASLRRCIALYDKEVTIILLPILSAF</sequence>
<reference evidence="1" key="2">
    <citation type="journal article" date="2018" name="Environ. Sci. Technol.">
        <title>The Toxicogenome of Hyalella azteca: A Model for Sediment Ecotoxicology and Evolutionary Toxicology.</title>
        <authorList>
            <person name="Poynton H.C."/>
            <person name="Hasenbein S."/>
            <person name="Benoit J.B."/>
            <person name="Sepulveda M.S."/>
            <person name="Poelchau M.F."/>
            <person name="Hughes D.S.T."/>
            <person name="Murali S.C."/>
            <person name="Chen S."/>
            <person name="Glastad K.M."/>
            <person name="Goodisman M.A.D."/>
            <person name="Werren J.H."/>
            <person name="Vineis J.H."/>
            <person name="Bowen J.L."/>
            <person name="Friedrich M."/>
            <person name="Jones J."/>
            <person name="Robertson H.M."/>
            <person name="Feyereisen R."/>
            <person name="Mechler-Hickson A."/>
            <person name="Mathers N."/>
            <person name="Lee C.E."/>
            <person name="Colbourne J.K."/>
            <person name="Biales A."/>
            <person name="Johnston J.S."/>
            <person name="Wellborn G.A."/>
            <person name="Rosendale A.J."/>
            <person name="Cridge A.G."/>
            <person name="Munoz-Torres M.C."/>
            <person name="Bain P.A."/>
            <person name="Manny A.R."/>
            <person name="Major K.M."/>
            <person name="Lambert F.N."/>
            <person name="Vulpe C.D."/>
            <person name="Tuck P."/>
            <person name="Blalock B.J."/>
            <person name="Lin Y.Y."/>
            <person name="Smith M.E."/>
            <person name="Ochoa-Acuna H."/>
            <person name="Chen M.M."/>
            <person name="Childers C.P."/>
            <person name="Qu J."/>
            <person name="Dugan S."/>
            <person name="Lee S.L."/>
            <person name="Chao H."/>
            <person name="Dinh H."/>
            <person name="Han Y."/>
            <person name="Doddapaneni H."/>
            <person name="Worley K.C."/>
            <person name="Muzny D.M."/>
            <person name="Gibbs R.A."/>
            <person name="Richards S."/>
        </authorList>
    </citation>
    <scope>NUCLEOTIDE SEQUENCE</scope>
    <source>
        <strain evidence="1">HAZT.00-mixed</strain>
        <tissue evidence="1">Whole organism</tissue>
    </source>
</reference>
<comment type="caution">
    <text evidence="1">The sequence shown here is derived from an EMBL/GenBank/DDBJ whole genome shotgun (WGS) entry which is preliminary data.</text>
</comment>
<protein>
    <submittedName>
        <fullName evidence="1">Uncharacterized protein</fullName>
    </submittedName>
</protein>
<evidence type="ECO:0000313" key="1">
    <source>
        <dbReference type="EMBL" id="KAA0199455.1"/>
    </source>
</evidence>
<organism evidence="1">
    <name type="scientific">Hyalella azteca</name>
    <name type="common">Amphipod</name>
    <dbReference type="NCBI Taxonomy" id="294128"/>
    <lineage>
        <taxon>Eukaryota</taxon>
        <taxon>Metazoa</taxon>
        <taxon>Ecdysozoa</taxon>
        <taxon>Arthropoda</taxon>
        <taxon>Crustacea</taxon>
        <taxon>Multicrustacea</taxon>
        <taxon>Malacostraca</taxon>
        <taxon>Eumalacostraca</taxon>
        <taxon>Peracarida</taxon>
        <taxon>Amphipoda</taxon>
        <taxon>Senticaudata</taxon>
        <taxon>Talitrida</taxon>
        <taxon>Talitroidea</taxon>
        <taxon>Hyalellidae</taxon>
        <taxon>Hyalella</taxon>
    </lineage>
</organism>
<accession>A0A6A0H6F0</accession>
<dbReference type="Proteomes" id="UP000711488">
    <property type="component" value="Unassembled WGS sequence"/>
</dbReference>
<proteinExistence type="predicted"/>
<dbReference type="AlphaFoldDB" id="A0A6A0H6F0"/>
<reference evidence="1" key="3">
    <citation type="submission" date="2019-06" db="EMBL/GenBank/DDBJ databases">
        <authorList>
            <person name="Poynton C."/>
            <person name="Hasenbein S."/>
            <person name="Benoit J.B."/>
            <person name="Sepulveda M.S."/>
            <person name="Poelchau M.F."/>
            <person name="Murali S.C."/>
            <person name="Chen S."/>
            <person name="Glastad K.M."/>
            <person name="Werren J.H."/>
            <person name="Vineis J.H."/>
            <person name="Bowen J.L."/>
            <person name="Friedrich M."/>
            <person name="Jones J."/>
            <person name="Robertson H.M."/>
            <person name="Feyereisen R."/>
            <person name="Mechler-Hickson A."/>
            <person name="Mathers N."/>
            <person name="Lee C.E."/>
            <person name="Colbourne J.K."/>
            <person name="Biales A."/>
            <person name="Johnston J.S."/>
            <person name="Wellborn G.A."/>
            <person name="Rosendale A.J."/>
            <person name="Cridge A.G."/>
            <person name="Munoz-Torres M.C."/>
            <person name="Bain P.A."/>
            <person name="Manny A.R."/>
            <person name="Major K.M."/>
            <person name="Lambert F.N."/>
            <person name="Vulpe C.D."/>
            <person name="Tuck P."/>
            <person name="Blalock B.J."/>
            <person name="Lin Y.-Y."/>
            <person name="Smith M.E."/>
            <person name="Ochoa-Acuna H."/>
            <person name="Chen M.-J.M."/>
            <person name="Childers C.P."/>
            <person name="Qu J."/>
            <person name="Dugan S."/>
            <person name="Lee S.L."/>
            <person name="Chao H."/>
            <person name="Dinh H."/>
            <person name="Han Y."/>
            <person name="Doddapaneni H."/>
            <person name="Worley K.C."/>
            <person name="Muzny D.M."/>
            <person name="Gibbs R.A."/>
            <person name="Richards S."/>
        </authorList>
    </citation>
    <scope>NUCLEOTIDE SEQUENCE</scope>
    <source>
        <strain evidence="1">HAZT.00-mixed</strain>
        <tissue evidence="1">Whole organism</tissue>
    </source>
</reference>
<name>A0A6A0H6F0_HYAAZ</name>